<evidence type="ECO:0008006" key="3">
    <source>
        <dbReference type="Google" id="ProtNLM"/>
    </source>
</evidence>
<organism evidence="1 2">
    <name type="scientific">Digitaria exilis</name>
    <dbReference type="NCBI Taxonomy" id="1010633"/>
    <lineage>
        <taxon>Eukaryota</taxon>
        <taxon>Viridiplantae</taxon>
        <taxon>Streptophyta</taxon>
        <taxon>Embryophyta</taxon>
        <taxon>Tracheophyta</taxon>
        <taxon>Spermatophyta</taxon>
        <taxon>Magnoliopsida</taxon>
        <taxon>Liliopsida</taxon>
        <taxon>Poales</taxon>
        <taxon>Poaceae</taxon>
        <taxon>PACMAD clade</taxon>
        <taxon>Panicoideae</taxon>
        <taxon>Panicodae</taxon>
        <taxon>Paniceae</taxon>
        <taxon>Anthephorinae</taxon>
        <taxon>Digitaria</taxon>
    </lineage>
</organism>
<dbReference type="AlphaFoldDB" id="A0A835BVL2"/>
<evidence type="ECO:0000313" key="1">
    <source>
        <dbReference type="EMBL" id="KAF8712879.1"/>
    </source>
</evidence>
<gene>
    <name evidence="1" type="ORF">HU200_028655</name>
</gene>
<dbReference type="InterPro" id="IPR011989">
    <property type="entry name" value="ARM-like"/>
</dbReference>
<dbReference type="PANTHER" id="PTHR33115">
    <property type="entry name" value="ARM REPEAT SUPERFAMILY PROTEIN"/>
    <property type="match status" value="1"/>
</dbReference>
<dbReference type="InterPro" id="IPR016024">
    <property type="entry name" value="ARM-type_fold"/>
</dbReference>
<dbReference type="EMBL" id="JACEFO010001742">
    <property type="protein sequence ID" value="KAF8712879.1"/>
    <property type="molecule type" value="Genomic_DNA"/>
</dbReference>
<dbReference type="SUPFAM" id="SSF48371">
    <property type="entry name" value="ARM repeat"/>
    <property type="match status" value="1"/>
</dbReference>
<dbReference type="Gene3D" id="1.25.10.10">
    <property type="entry name" value="Leucine-rich Repeat Variant"/>
    <property type="match status" value="1"/>
</dbReference>
<reference evidence="1" key="1">
    <citation type="submission" date="2020-07" db="EMBL/GenBank/DDBJ databases">
        <title>Genome sequence and genetic diversity analysis of an under-domesticated orphan crop, white fonio (Digitaria exilis).</title>
        <authorList>
            <person name="Bennetzen J.L."/>
            <person name="Chen S."/>
            <person name="Ma X."/>
            <person name="Wang X."/>
            <person name="Yssel A.E.J."/>
            <person name="Chaluvadi S.R."/>
            <person name="Johnson M."/>
            <person name="Gangashetty P."/>
            <person name="Hamidou F."/>
            <person name="Sanogo M.D."/>
            <person name="Zwaenepoel A."/>
            <person name="Wallace J."/>
            <person name="Van De Peer Y."/>
            <person name="Van Deynze A."/>
        </authorList>
    </citation>
    <scope>NUCLEOTIDE SEQUENCE</scope>
    <source>
        <tissue evidence="1">Leaves</tissue>
    </source>
</reference>
<accession>A0A835BVL2</accession>
<protein>
    <recommendedName>
        <fullName evidence="3">Protein HGH1 homolog</fullName>
    </recommendedName>
</protein>
<sequence>MGAGVVIIATLALDAAARKEIGSNRSIILKLMRAFLIPSENNDGSLALQTAAGKALGNLTITTAVCTDNCCDILFEDPELKLNNLIDLLDDEEYMCVAANLLHNLCANSRGNMMVINLRANGHLQSVLLPTVMQMVRTTEGKQLEAALCVASQIGYVIPEYFVQMLESDTNAAAAELVEKLVNTLKSIREPSPDYPRIRRLLVELVTSIVEKCPRYKEIFLQKGMNDALDMVKGTPSRLEKYRVFLGDEGVVAENLPMRDLIDKARRLINLETPTPDAQPVQP</sequence>
<evidence type="ECO:0000313" key="2">
    <source>
        <dbReference type="Proteomes" id="UP000636709"/>
    </source>
</evidence>
<dbReference type="Proteomes" id="UP000636709">
    <property type="component" value="Unassembled WGS sequence"/>
</dbReference>
<proteinExistence type="predicted"/>
<dbReference type="PANTHER" id="PTHR33115:SF43">
    <property type="entry name" value="BLE2 PROTEIN"/>
    <property type="match status" value="1"/>
</dbReference>
<keyword evidence="2" id="KW-1185">Reference proteome</keyword>
<name>A0A835BVL2_9POAL</name>
<comment type="caution">
    <text evidence="1">The sequence shown here is derived from an EMBL/GenBank/DDBJ whole genome shotgun (WGS) entry which is preliminary data.</text>
</comment>